<sequence length="148" mass="16974">MSVFMAFPVEALEDQLIKWTIIIGGNLTNGETNWKLIDPSFINEKKRKEEDGLLAIADGNRRPIVPNLEYEYSDPDIHEDLYQLIEYSCGEVCSNMEQLEKITRIWTTFLEPMVNPAHAYTDITVLVMRLQDVKICFSDDTLPDMGSV</sequence>
<dbReference type="EMBL" id="JBBNAF010000003">
    <property type="protein sequence ID" value="KAK9161860.1"/>
    <property type="molecule type" value="Genomic_DNA"/>
</dbReference>
<protein>
    <submittedName>
        <fullName evidence="1">Uncharacterized protein</fullName>
    </submittedName>
</protein>
<gene>
    <name evidence="1" type="ORF">Syun_008201</name>
</gene>
<reference evidence="1 2" key="1">
    <citation type="submission" date="2024-01" db="EMBL/GenBank/DDBJ databases">
        <title>Genome assemblies of Stephania.</title>
        <authorList>
            <person name="Yang L."/>
        </authorList>
    </citation>
    <scope>NUCLEOTIDE SEQUENCE [LARGE SCALE GENOMIC DNA]</scope>
    <source>
        <strain evidence="1">YNDBR</strain>
        <tissue evidence="1">Leaf</tissue>
    </source>
</reference>
<proteinExistence type="predicted"/>
<evidence type="ECO:0000313" key="2">
    <source>
        <dbReference type="Proteomes" id="UP001420932"/>
    </source>
</evidence>
<comment type="caution">
    <text evidence="1">The sequence shown here is derived from an EMBL/GenBank/DDBJ whole genome shotgun (WGS) entry which is preliminary data.</text>
</comment>
<dbReference type="Proteomes" id="UP001420932">
    <property type="component" value="Unassembled WGS sequence"/>
</dbReference>
<organism evidence="1 2">
    <name type="scientific">Stephania yunnanensis</name>
    <dbReference type="NCBI Taxonomy" id="152371"/>
    <lineage>
        <taxon>Eukaryota</taxon>
        <taxon>Viridiplantae</taxon>
        <taxon>Streptophyta</taxon>
        <taxon>Embryophyta</taxon>
        <taxon>Tracheophyta</taxon>
        <taxon>Spermatophyta</taxon>
        <taxon>Magnoliopsida</taxon>
        <taxon>Ranunculales</taxon>
        <taxon>Menispermaceae</taxon>
        <taxon>Menispermoideae</taxon>
        <taxon>Cissampelideae</taxon>
        <taxon>Stephania</taxon>
    </lineage>
</organism>
<evidence type="ECO:0000313" key="1">
    <source>
        <dbReference type="EMBL" id="KAK9161860.1"/>
    </source>
</evidence>
<accession>A0AAP0Q003</accession>
<keyword evidence="2" id="KW-1185">Reference proteome</keyword>
<name>A0AAP0Q003_9MAGN</name>
<dbReference type="AlphaFoldDB" id="A0AAP0Q003"/>